<dbReference type="OrthoDB" id="10257301at2759"/>
<dbReference type="PROSITE" id="PS50082">
    <property type="entry name" value="WD_REPEATS_2"/>
    <property type="match status" value="2"/>
</dbReference>
<comment type="similarity">
    <text evidence="4">Belongs to the WD repeat PAAF1/RPN14 family.</text>
</comment>
<dbReference type="AlphaFoldDB" id="A0A0X8HUV4"/>
<evidence type="ECO:0000256" key="4">
    <source>
        <dbReference type="ARBA" id="ARBA00038321"/>
    </source>
</evidence>
<dbReference type="STRING" id="45286.A0A0X8HUV4"/>
<dbReference type="EMBL" id="CP014246">
    <property type="protein sequence ID" value="AMD21849.1"/>
    <property type="molecule type" value="Genomic_DNA"/>
</dbReference>
<sequence>MELPSFHIQPDFENCINDVKNGRLSEEKFYINIETNSSTIKDYNVGISRRNDVIIYDAGLDNTFSNPNNGIYEGTFEKGKYKCQFKLPVTNYTSLLSPMDNPDNNIFSSFDITTLPEKRLAIGESTGEIKVFKDFELTHRLNGHKDYITSLRFFPSGEVLLSSSIDMRLKIWSAVDGSNPRTLLGHIAAVTDTAIIERGRNILSCSRDGTVKLWDCGSGNVIRTFRRTEMPTDPINVINLNVPTTTNEVNQDSGDFSTSGKTVLAAHSSGIISHHDISSKAQIGQCPNQFNSSCTSISLRLDKFKENSSKYVYAGYENGCIAQWDMRNPNKAVSHVYINKNTPVKCLLCCDNSLYLSSDNESACQLSLDENGHLSNIVSLVTHDAKILQFKANVDTDSVWAVGTTSYLGKYKV</sequence>
<dbReference type="PROSITE" id="PS50294">
    <property type="entry name" value="WD_REPEATS_REGION"/>
    <property type="match status" value="2"/>
</dbReference>
<dbReference type="Pfam" id="PF00400">
    <property type="entry name" value="WD40"/>
    <property type="match status" value="2"/>
</dbReference>
<evidence type="ECO:0000256" key="1">
    <source>
        <dbReference type="ARBA" id="ARBA00022574"/>
    </source>
</evidence>
<protein>
    <submittedName>
        <fullName evidence="6">HFL007Wp</fullName>
    </submittedName>
</protein>
<keyword evidence="3" id="KW-0647">Proteasome</keyword>
<organism evidence="6 7">
    <name type="scientific">Eremothecium sinecaudum</name>
    <dbReference type="NCBI Taxonomy" id="45286"/>
    <lineage>
        <taxon>Eukaryota</taxon>
        <taxon>Fungi</taxon>
        <taxon>Dikarya</taxon>
        <taxon>Ascomycota</taxon>
        <taxon>Saccharomycotina</taxon>
        <taxon>Saccharomycetes</taxon>
        <taxon>Saccharomycetales</taxon>
        <taxon>Saccharomycetaceae</taxon>
        <taxon>Eremothecium</taxon>
    </lineage>
</organism>
<dbReference type="GeneID" id="28725166"/>
<dbReference type="Gene3D" id="2.130.10.10">
    <property type="entry name" value="YVTN repeat-like/Quinoprotein amine dehydrogenase"/>
    <property type="match status" value="2"/>
</dbReference>
<evidence type="ECO:0000256" key="3">
    <source>
        <dbReference type="ARBA" id="ARBA00022942"/>
    </source>
</evidence>
<keyword evidence="1 5" id="KW-0853">WD repeat</keyword>
<dbReference type="InterPro" id="IPR051179">
    <property type="entry name" value="WD_repeat_multifunction"/>
</dbReference>
<dbReference type="SUPFAM" id="SSF50978">
    <property type="entry name" value="WD40 repeat-like"/>
    <property type="match status" value="1"/>
</dbReference>
<reference evidence="6 7" key="1">
    <citation type="submission" date="2016-01" db="EMBL/GenBank/DDBJ databases">
        <title>Genome sequence of the yeast Holleya sinecauda.</title>
        <authorList>
            <person name="Dietrich F.S."/>
        </authorList>
    </citation>
    <scope>NUCLEOTIDE SEQUENCE [LARGE SCALE GENOMIC DNA]</scope>
    <source>
        <strain evidence="6 7">ATCC 58844</strain>
    </source>
</reference>
<dbReference type="Proteomes" id="UP000243052">
    <property type="component" value="Chromosome vi"/>
</dbReference>
<dbReference type="InterPro" id="IPR001680">
    <property type="entry name" value="WD40_rpt"/>
</dbReference>
<gene>
    <name evidence="6" type="ORF">AW171_hschr63832</name>
</gene>
<keyword evidence="7" id="KW-1185">Reference proteome</keyword>
<dbReference type="SMART" id="SM00320">
    <property type="entry name" value="WD40"/>
    <property type="match status" value="3"/>
</dbReference>
<evidence type="ECO:0000256" key="2">
    <source>
        <dbReference type="ARBA" id="ARBA00022737"/>
    </source>
</evidence>
<evidence type="ECO:0000256" key="5">
    <source>
        <dbReference type="PROSITE-ProRule" id="PRU00221"/>
    </source>
</evidence>
<feature type="repeat" description="WD" evidence="5">
    <location>
        <begin position="183"/>
        <end position="224"/>
    </location>
</feature>
<dbReference type="GO" id="GO:0000502">
    <property type="term" value="C:proteasome complex"/>
    <property type="evidence" value="ECO:0007669"/>
    <property type="project" value="UniProtKB-KW"/>
</dbReference>
<feature type="repeat" description="WD" evidence="5">
    <location>
        <begin position="141"/>
        <end position="182"/>
    </location>
</feature>
<keyword evidence="2" id="KW-0677">Repeat</keyword>
<dbReference type="InterPro" id="IPR036322">
    <property type="entry name" value="WD40_repeat_dom_sf"/>
</dbReference>
<dbReference type="PANTHER" id="PTHR19857">
    <property type="entry name" value="MITOCHONDRIAL DIVISION PROTEIN 1-RELATED"/>
    <property type="match status" value="1"/>
</dbReference>
<name>A0A0X8HUV4_9SACH</name>
<dbReference type="PANTHER" id="PTHR19857:SF19">
    <property type="entry name" value="26S PROTEASOME REGULATORY SUBUNIT RPN14"/>
    <property type="match status" value="1"/>
</dbReference>
<dbReference type="RefSeq" id="XP_017988845.1">
    <property type="nucleotide sequence ID" value="XM_018133029.1"/>
</dbReference>
<evidence type="ECO:0000313" key="7">
    <source>
        <dbReference type="Proteomes" id="UP000243052"/>
    </source>
</evidence>
<accession>A0A0X8HUV4</accession>
<dbReference type="InterPro" id="IPR015943">
    <property type="entry name" value="WD40/YVTN_repeat-like_dom_sf"/>
</dbReference>
<evidence type="ECO:0000313" key="6">
    <source>
        <dbReference type="EMBL" id="AMD21849.1"/>
    </source>
</evidence>
<proteinExistence type="inferred from homology"/>